<keyword evidence="2" id="KW-0812">Transmembrane</keyword>
<dbReference type="Proteomes" id="UP000193431">
    <property type="component" value="Chromosome"/>
</dbReference>
<dbReference type="InterPro" id="IPR036514">
    <property type="entry name" value="SGNH_hydro_sf"/>
</dbReference>
<evidence type="ECO:0000313" key="4">
    <source>
        <dbReference type="EMBL" id="ARN78306.1"/>
    </source>
</evidence>
<gene>
    <name evidence="4" type="ORF">BST97_10075</name>
</gene>
<accession>A0A1W6MLB7</accession>
<feature type="domain" description="SGNH hydrolase-type esterase" evidence="3">
    <location>
        <begin position="352"/>
        <end position="477"/>
    </location>
</feature>
<name>A0A1W6MLB7_9FLAO</name>
<proteinExistence type="predicted"/>
<dbReference type="GO" id="GO:0016788">
    <property type="term" value="F:hydrolase activity, acting on ester bonds"/>
    <property type="evidence" value="ECO:0007669"/>
    <property type="project" value="UniProtKB-ARBA"/>
</dbReference>
<dbReference type="InterPro" id="IPR013830">
    <property type="entry name" value="SGNH_hydro"/>
</dbReference>
<protein>
    <recommendedName>
        <fullName evidence="3">SGNH hydrolase-type esterase domain-containing protein</fullName>
    </recommendedName>
</protein>
<sequence>MTDSRRTNFFWALVVIAAGGGLFLLAQPYLPERLFSEKMSGAAIVMDSLMLEAMNTSQVAQNEISEQDSVDVSTQTSENSTEPILNQPKAQVIKRPPSEFLSVYDYDFNKELEVDSLGLRMIPLSRKQKKYTGYNHLNSFFEKLNALEQDSISNVRIAYYGDSMIDGDLIVQDLRSALQEKFGGRGVGLVPMQSESARSRYSVKHKTTGSWKDISFMKTRSDSLDFGVSGAVFNAVDSTSAVSFKASGIKHSYRLYSPRLYYGKGNDSAVVYVKSEKDSVARSLPLNRSGKLNKILLDPAAIKSLDIKFKNAETVPLYAVDFFDGQGITIDGFSHRGNSGMPLSLLKKDLMRKFQNELDYDLIVLQFGANVLSTSTSQFNWYARRMERVIQHLNELFPDTPVLVMGTLDKGTKIKEEVKTDSTVVRLLSAQQRYAANTNSAFMNLFDLMGGVHSMTAWRDHKLANGDYTHLSPKGSRKMGRMIYDELMKGYAAFAKVEKEDEVESEFEIETQNQIDD</sequence>
<evidence type="ECO:0000313" key="5">
    <source>
        <dbReference type="Proteomes" id="UP000193431"/>
    </source>
</evidence>
<dbReference type="OrthoDB" id="9810515at2"/>
<evidence type="ECO:0000259" key="3">
    <source>
        <dbReference type="Pfam" id="PF13472"/>
    </source>
</evidence>
<feature type="region of interest" description="Disordered" evidence="1">
    <location>
        <begin position="63"/>
        <end position="83"/>
    </location>
</feature>
<feature type="compositionally biased region" description="Polar residues" evidence="1">
    <location>
        <begin position="70"/>
        <end position="83"/>
    </location>
</feature>
<organism evidence="4 5">
    <name type="scientific">Nonlabens spongiae</name>
    <dbReference type="NCBI Taxonomy" id="331648"/>
    <lineage>
        <taxon>Bacteria</taxon>
        <taxon>Pseudomonadati</taxon>
        <taxon>Bacteroidota</taxon>
        <taxon>Flavobacteriia</taxon>
        <taxon>Flavobacteriales</taxon>
        <taxon>Flavobacteriaceae</taxon>
        <taxon>Nonlabens</taxon>
    </lineage>
</organism>
<reference evidence="4 5" key="1">
    <citation type="submission" date="2016-11" db="EMBL/GenBank/DDBJ databases">
        <title>Trade-off between light-utilization and light-protection in marine flavobacteria.</title>
        <authorList>
            <person name="Kumagai Y."/>
        </authorList>
    </citation>
    <scope>NUCLEOTIDE SEQUENCE [LARGE SCALE GENOMIC DNA]</scope>
    <source>
        <strain evidence="4 5">JCM 13191</strain>
    </source>
</reference>
<dbReference type="Gene3D" id="2.60.120.1360">
    <property type="match status" value="1"/>
</dbReference>
<dbReference type="AlphaFoldDB" id="A0A1W6MLB7"/>
<dbReference type="EMBL" id="CP019344">
    <property type="protein sequence ID" value="ARN78306.1"/>
    <property type="molecule type" value="Genomic_DNA"/>
</dbReference>
<dbReference type="Pfam" id="PF13472">
    <property type="entry name" value="Lipase_GDSL_2"/>
    <property type="match status" value="1"/>
</dbReference>
<keyword evidence="2" id="KW-1133">Transmembrane helix</keyword>
<dbReference type="SUPFAM" id="SSF52266">
    <property type="entry name" value="SGNH hydrolase"/>
    <property type="match status" value="1"/>
</dbReference>
<evidence type="ECO:0000256" key="1">
    <source>
        <dbReference type="SAM" id="MobiDB-lite"/>
    </source>
</evidence>
<dbReference type="STRING" id="331648.BST97_10075"/>
<keyword evidence="2" id="KW-0472">Membrane</keyword>
<feature type="transmembrane region" description="Helical" evidence="2">
    <location>
        <begin position="9"/>
        <end position="30"/>
    </location>
</feature>
<dbReference type="RefSeq" id="WP_085767108.1">
    <property type="nucleotide sequence ID" value="NZ_CP019344.1"/>
</dbReference>
<keyword evidence="5" id="KW-1185">Reference proteome</keyword>
<evidence type="ECO:0000256" key="2">
    <source>
        <dbReference type="SAM" id="Phobius"/>
    </source>
</evidence>
<dbReference type="Gene3D" id="3.40.50.1110">
    <property type="entry name" value="SGNH hydrolase"/>
    <property type="match status" value="1"/>
</dbReference>